<organism evidence="1 2">
    <name type="scientific">Dendrolimus kikuchii</name>
    <dbReference type="NCBI Taxonomy" id="765133"/>
    <lineage>
        <taxon>Eukaryota</taxon>
        <taxon>Metazoa</taxon>
        <taxon>Ecdysozoa</taxon>
        <taxon>Arthropoda</taxon>
        <taxon>Hexapoda</taxon>
        <taxon>Insecta</taxon>
        <taxon>Pterygota</taxon>
        <taxon>Neoptera</taxon>
        <taxon>Endopterygota</taxon>
        <taxon>Lepidoptera</taxon>
        <taxon>Glossata</taxon>
        <taxon>Ditrysia</taxon>
        <taxon>Bombycoidea</taxon>
        <taxon>Lasiocampidae</taxon>
        <taxon>Dendrolimus</taxon>
    </lineage>
</organism>
<dbReference type="Proteomes" id="UP000824533">
    <property type="component" value="Linkage Group LG06"/>
</dbReference>
<protein>
    <submittedName>
        <fullName evidence="1">Uncharacterized protein</fullName>
    </submittedName>
</protein>
<keyword evidence="2" id="KW-1185">Reference proteome</keyword>
<reference evidence="1 2" key="1">
    <citation type="journal article" date="2021" name="Front. Genet.">
        <title>Chromosome-Level Genome Assembly Reveals Significant Gene Expansion in the Toll and IMD Signaling Pathways of Dendrolimus kikuchii.</title>
        <authorList>
            <person name="Zhou J."/>
            <person name="Wu P."/>
            <person name="Xiong Z."/>
            <person name="Liu N."/>
            <person name="Zhao N."/>
            <person name="Ji M."/>
            <person name="Qiu Y."/>
            <person name="Yang B."/>
        </authorList>
    </citation>
    <scope>NUCLEOTIDE SEQUENCE [LARGE SCALE GENOMIC DNA]</scope>
    <source>
        <strain evidence="1">Ann1</strain>
    </source>
</reference>
<accession>A0ACC1D9T0</accession>
<dbReference type="EMBL" id="CM034392">
    <property type="protein sequence ID" value="KAJ0180421.1"/>
    <property type="molecule type" value="Genomic_DNA"/>
</dbReference>
<name>A0ACC1D9T0_9NEOP</name>
<gene>
    <name evidence="1" type="ORF">K1T71_003825</name>
</gene>
<sequence length="504" mass="58119">MYKHLIFTLTIAIPLTKVLSLECYVCENQEDNNEKCVKTIRACEYNQDVCLTEIKWGSTPYWSQGAKKQYYISKRCSNKTECAMTRQRNMNLCTHIWYQDWVCSDCCLGDRCNYYIIFCHSFYNPTDSGAVQITQSNLDMVLASNEVVFINFYAEWCKFSNMLMPIFDDAAEEVSKAGYDPGKVVMGKVDCDKEGAVATRFHITKYPTLKLFQNGLPAKKEYRGQRSAEAFADFIKKQLTDPVVTFGALKELHDLSEDKRHIIGYMDRRDQTEYQVLRRVAASLKDECLFHAGFGDASQQMHPPGQPIVVFRADRKTSTEPDETFNGNLQSFDELYSWVQEKCIPLVREITFENAEELTEEGLPFLILFHDPSDTESVKKYKEIISRELEDEKQNINFLTADGVRFEHPLHHLGKSISDLPLIAIDSFRHMYLFPDYSDMEKPGMLKQFLLDLYSGKLHREFHYGPDPAQVAVNTGVKVTTPPESTFKKLAPSKNRYTLLRDEL</sequence>
<comment type="caution">
    <text evidence="1">The sequence shown here is derived from an EMBL/GenBank/DDBJ whole genome shotgun (WGS) entry which is preliminary data.</text>
</comment>
<evidence type="ECO:0000313" key="1">
    <source>
        <dbReference type="EMBL" id="KAJ0180421.1"/>
    </source>
</evidence>
<evidence type="ECO:0000313" key="2">
    <source>
        <dbReference type="Proteomes" id="UP000824533"/>
    </source>
</evidence>
<proteinExistence type="predicted"/>